<feature type="transmembrane region" description="Helical" evidence="1">
    <location>
        <begin position="122"/>
        <end position="143"/>
    </location>
</feature>
<feature type="transmembrane region" description="Helical" evidence="1">
    <location>
        <begin position="185"/>
        <end position="208"/>
    </location>
</feature>
<keyword evidence="1" id="KW-0472">Membrane</keyword>
<accession>A0A5N1JHJ8</accession>
<evidence type="ECO:0000256" key="1">
    <source>
        <dbReference type="SAM" id="Phobius"/>
    </source>
</evidence>
<keyword evidence="1" id="KW-0812">Transmembrane</keyword>
<proteinExistence type="predicted"/>
<dbReference type="AlphaFoldDB" id="A0A5N1JHJ8"/>
<dbReference type="Proteomes" id="UP000326344">
    <property type="component" value="Unassembled WGS sequence"/>
</dbReference>
<sequence length="221" mass="25331">MALTPDQLTAIDRHLRKENWLLNEDLIAELTDHYANGMAEQLANGISFELALIDIHKGFGGRKGLLKMEEEYHTMQAKVHIRLLRSILISYFKMPRLGISVLSSLVLYGLNVMFPLSLKSDYVGFALATVALVTYFFAFKRLMYWHKSGFGRNDLANLVLQGSNALFLSFFYLRLFLPDKILLNLHPAVTTLICIVFFLYEVSTLELLMQYKSKRLKSVQS</sequence>
<gene>
    <name evidence="2" type="ORF">F0P93_11495</name>
</gene>
<feature type="transmembrane region" description="Helical" evidence="1">
    <location>
        <begin position="155"/>
        <end position="173"/>
    </location>
</feature>
<keyword evidence="1" id="KW-1133">Transmembrane helix</keyword>
<keyword evidence="3" id="KW-1185">Reference proteome</keyword>
<feature type="transmembrane region" description="Helical" evidence="1">
    <location>
        <begin position="97"/>
        <end position="116"/>
    </location>
</feature>
<organism evidence="2 3">
    <name type="scientific">Larkinella humicola</name>
    <dbReference type="NCBI Taxonomy" id="2607654"/>
    <lineage>
        <taxon>Bacteria</taxon>
        <taxon>Pseudomonadati</taxon>
        <taxon>Bacteroidota</taxon>
        <taxon>Cytophagia</taxon>
        <taxon>Cytophagales</taxon>
        <taxon>Spirosomataceae</taxon>
        <taxon>Larkinella</taxon>
    </lineage>
</organism>
<dbReference type="RefSeq" id="WP_150876477.1">
    <property type="nucleotide sequence ID" value="NZ_VTWS01000002.1"/>
</dbReference>
<evidence type="ECO:0000313" key="3">
    <source>
        <dbReference type="Proteomes" id="UP000326344"/>
    </source>
</evidence>
<reference evidence="2 3" key="1">
    <citation type="submission" date="2019-09" db="EMBL/GenBank/DDBJ databases">
        <title>Genome Sequence of Larkinella sp MA1.</title>
        <authorList>
            <person name="Srinivasan S."/>
        </authorList>
    </citation>
    <scope>NUCLEOTIDE SEQUENCE [LARGE SCALE GENOMIC DNA]</scope>
    <source>
        <strain evidence="2 3">MA1</strain>
    </source>
</reference>
<protein>
    <submittedName>
        <fullName evidence="2">Uncharacterized protein</fullName>
    </submittedName>
</protein>
<name>A0A5N1JHJ8_9BACT</name>
<evidence type="ECO:0000313" key="2">
    <source>
        <dbReference type="EMBL" id="KAA9355194.1"/>
    </source>
</evidence>
<dbReference type="EMBL" id="VTWS01000002">
    <property type="protein sequence ID" value="KAA9355194.1"/>
    <property type="molecule type" value="Genomic_DNA"/>
</dbReference>
<comment type="caution">
    <text evidence="2">The sequence shown here is derived from an EMBL/GenBank/DDBJ whole genome shotgun (WGS) entry which is preliminary data.</text>
</comment>